<proteinExistence type="predicted"/>
<keyword evidence="1" id="KW-0812">Transmembrane</keyword>
<sequence length="158" mass="18342">MMISYGGFNMEWIILFLANWSIFLLLVDWKKLRINIWSGLFAILMVMTVDYCNTLNKRYIINNGIINILGSSLFFLVGPVFVIGTLLAQYHPQKKTITILNVIVLFILYSSVELVLVLRGAVEYLNWHFYDSLIINIGAISLLSWFSMVILNKWRVEK</sequence>
<accession>A0A1M6P9P5</accession>
<feature type="transmembrane region" description="Helical" evidence="1">
    <location>
        <begin position="99"/>
        <end position="121"/>
    </location>
</feature>
<protein>
    <submittedName>
        <fullName evidence="2">Uncharacterized protein</fullName>
    </submittedName>
</protein>
<keyword evidence="3" id="KW-1185">Reference proteome</keyword>
<feature type="transmembrane region" description="Helical" evidence="1">
    <location>
        <begin position="65"/>
        <end position="87"/>
    </location>
</feature>
<keyword evidence="1" id="KW-1133">Transmembrane helix</keyword>
<name>A0A1M6P9P5_PARC5</name>
<evidence type="ECO:0000313" key="3">
    <source>
        <dbReference type="Proteomes" id="UP000184465"/>
    </source>
</evidence>
<evidence type="ECO:0000256" key="1">
    <source>
        <dbReference type="SAM" id="Phobius"/>
    </source>
</evidence>
<feature type="transmembrane region" description="Helical" evidence="1">
    <location>
        <begin position="36"/>
        <end position="53"/>
    </location>
</feature>
<gene>
    <name evidence="2" type="ORF">SAMN02745912_02075</name>
</gene>
<evidence type="ECO:0000313" key="2">
    <source>
        <dbReference type="EMBL" id="SHK04679.1"/>
    </source>
</evidence>
<dbReference type="EMBL" id="FRAG01000022">
    <property type="protein sequence ID" value="SHK04679.1"/>
    <property type="molecule type" value="Genomic_DNA"/>
</dbReference>
<organism evidence="2 3">
    <name type="scientific">Paramaledivibacter caminithermalis (strain DSM 15212 / CIP 107654 / DViRD3)</name>
    <name type="common">Clostridium caminithermale</name>
    <dbReference type="NCBI Taxonomy" id="1121301"/>
    <lineage>
        <taxon>Bacteria</taxon>
        <taxon>Bacillati</taxon>
        <taxon>Bacillota</taxon>
        <taxon>Clostridia</taxon>
        <taxon>Peptostreptococcales</taxon>
        <taxon>Caminicellaceae</taxon>
        <taxon>Paramaledivibacter</taxon>
    </lineage>
</organism>
<feature type="transmembrane region" description="Helical" evidence="1">
    <location>
        <begin position="133"/>
        <end position="151"/>
    </location>
</feature>
<reference evidence="2 3" key="1">
    <citation type="submission" date="2016-11" db="EMBL/GenBank/DDBJ databases">
        <authorList>
            <person name="Jaros S."/>
            <person name="Januszkiewicz K."/>
            <person name="Wedrychowicz H."/>
        </authorList>
    </citation>
    <scope>NUCLEOTIDE SEQUENCE [LARGE SCALE GENOMIC DNA]</scope>
    <source>
        <strain evidence="2 3">DSM 15212</strain>
    </source>
</reference>
<dbReference type="Proteomes" id="UP000184465">
    <property type="component" value="Unassembled WGS sequence"/>
</dbReference>
<keyword evidence="1" id="KW-0472">Membrane</keyword>
<dbReference type="AlphaFoldDB" id="A0A1M6P9P5"/>
<dbReference type="STRING" id="1121301.SAMN02745912_02075"/>
<feature type="transmembrane region" description="Helical" evidence="1">
    <location>
        <begin position="12"/>
        <end position="29"/>
    </location>
</feature>